<dbReference type="InterPro" id="IPR006447">
    <property type="entry name" value="Myb_dom_plants"/>
</dbReference>
<evidence type="ECO:0000256" key="4">
    <source>
        <dbReference type="ARBA" id="ARBA00023163"/>
    </source>
</evidence>
<name>A0A162B1Z0_DAUCS</name>
<dbReference type="GO" id="GO:0005634">
    <property type="term" value="C:nucleus"/>
    <property type="evidence" value="ECO:0007669"/>
    <property type="project" value="UniProtKB-SubCell"/>
</dbReference>
<feature type="domain" description="HHO5-like N-terminal" evidence="7">
    <location>
        <begin position="12"/>
        <end position="79"/>
    </location>
</feature>
<evidence type="ECO:0000313" key="8">
    <source>
        <dbReference type="EMBL" id="KZN08963.1"/>
    </source>
</evidence>
<keyword evidence="2" id="KW-0805">Transcription regulation</keyword>
<protein>
    <recommendedName>
        <fullName evidence="7">HHO5-like N-terminal domain-containing protein</fullName>
    </recommendedName>
</protein>
<evidence type="ECO:0000256" key="2">
    <source>
        <dbReference type="ARBA" id="ARBA00023015"/>
    </source>
</evidence>
<dbReference type="SUPFAM" id="SSF46689">
    <property type="entry name" value="Homeodomain-like"/>
    <property type="match status" value="1"/>
</dbReference>
<evidence type="ECO:0000256" key="1">
    <source>
        <dbReference type="ARBA" id="ARBA00004123"/>
    </source>
</evidence>
<dbReference type="Pfam" id="PF26575">
    <property type="entry name" value="HHO5_N"/>
    <property type="match status" value="1"/>
</dbReference>
<dbReference type="GO" id="GO:0003700">
    <property type="term" value="F:DNA-binding transcription factor activity"/>
    <property type="evidence" value="ECO:0007669"/>
    <property type="project" value="InterPro"/>
</dbReference>
<dbReference type="NCBIfam" id="TIGR01557">
    <property type="entry name" value="myb_SHAQKYF"/>
    <property type="match status" value="1"/>
</dbReference>
<evidence type="ECO:0000256" key="6">
    <source>
        <dbReference type="SAM" id="MobiDB-lite"/>
    </source>
</evidence>
<dbReference type="EMBL" id="LNRQ01000001">
    <property type="protein sequence ID" value="KZN08963.1"/>
    <property type="molecule type" value="Genomic_DNA"/>
</dbReference>
<proteinExistence type="predicted"/>
<keyword evidence="4" id="KW-0804">Transcription</keyword>
<comment type="subcellular location">
    <subcellularLocation>
        <location evidence="1">Nucleus</location>
    </subcellularLocation>
</comment>
<dbReference type="InterPro" id="IPR044787">
    <property type="entry name" value="HHO5-like"/>
</dbReference>
<evidence type="ECO:0000256" key="3">
    <source>
        <dbReference type="ARBA" id="ARBA00023125"/>
    </source>
</evidence>
<evidence type="ECO:0000259" key="7">
    <source>
        <dbReference type="Pfam" id="PF26575"/>
    </source>
</evidence>
<keyword evidence="5" id="KW-0539">Nucleus</keyword>
<gene>
    <name evidence="8" type="ORF">DCAR_001619</name>
</gene>
<dbReference type="AlphaFoldDB" id="A0A162B1Z0"/>
<comment type="caution">
    <text evidence="8">The sequence shown here is derived from an EMBL/GenBank/DDBJ whole genome shotgun (WGS) entry which is preliminary data.</text>
</comment>
<accession>A0A162B1Z0</accession>
<dbReference type="Gramene" id="KZN08963">
    <property type="protein sequence ID" value="KZN08963"/>
    <property type="gene ID" value="DCAR_001619"/>
</dbReference>
<dbReference type="InterPro" id="IPR058673">
    <property type="entry name" value="HHO5-like_N"/>
</dbReference>
<feature type="compositionally biased region" description="Low complexity" evidence="6">
    <location>
        <begin position="148"/>
        <end position="174"/>
    </location>
</feature>
<dbReference type="InterPro" id="IPR009057">
    <property type="entry name" value="Homeodomain-like_sf"/>
</dbReference>
<evidence type="ECO:0000256" key="5">
    <source>
        <dbReference type="ARBA" id="ARBA00023242"/>
    </source>
</evidence>
<dbReference type="Gene3D" id="1.10.10.60">
    <property type="entry name" value="Homeodomain-like"/>
    <property type="match status" value="1"/>
</dbReference>
<feature type="region of interest" description="Disordered" evidence="6">
    <location>
        <begin position="145"/>
        <end position="186"/>
    </location>
</feature>
<dbReference type="GO" id="GO:0003677">
    <property type="term" value="F:DNA binding"/>
    <property type="evidence" value="ECO:0007669"/>
    <property type="project" value="UniProtKB-KW"/>
</dbReference>
<dbReference type="STRING" id="79200.A0A162B1Z0"/>
<sequence>MIFNSQQLSLKTRPIFNAPNTITDLLGDVCNISDQIDKLNDIIQRLQDEIIKIDAFKTELPLTVLFVNDAIVALKEEIMQLATPKQIRELIQVDDLTNDEVKSHLQKYRLHTRKVPSGTTPTPANGPAASALGRLWSCKDQYSESAKQSMSQSGSPQGPLQLTETTGGTSTVKTDSMDDDEDDKSQSYCCKTWIQTSINSDV</sequence>
<reference evidence="8" key="1">
    <citation type="journal article" date="2016" name="Nat. Genet.">
        <title>A high-quality carrot genome assembly provides new insights into carotenoid accumulation and asterid genome evolution.</title>
        <authorList>
            <person name="Iorizzo M."/>
            <person name="Ellison S."/>
            <person name="Senalik D."/>
            <person name="Zeng P."/>
            <person name="Satapoomin P."/>
            <person name="Huang J."/>
            <person name="Bowman M."/>
            <person name="Iovene M."/>
            <person name="Sanseverino W."/>
            <person name="Cavagnaro P."/>
            <person name="Yildiz M."/>
            <person name="Macko-Podgorni A."/>
            <person name="Moranska E."/>
            <person name="Grzebelus E."/>
            <person name="Grzebelus D."/>
            <person name="Ashrafi H."/>
            <person name="Zheng Z."/>
            <person name="Cheng S."/>
            <person name="Spooner D."/>
            <person name="Van Deynze A."/>
            <person name="Simon P."/>
        </authorList>
    </citation>
    <scope>NUCLEOTIDE SEQUENCE [LARGE SCALE GENOMIC DNA]</scope>
    <source>
        <tissue evidence="8">Leaf</tissue>
    </source>
</reference>
<dbReference type="PANTHER" id="PTHR31003">
    <property type="entry name" value="MYB FAMILY TRANSCRIPTION FACTOR"/>
    <property type="match status" value="1"/>
</dbReference>
<dbReference type="PANTHER" id="PTHR31003:SF3">
    <property type="entry name" value="HOMEODOMAIN-LIKE SUPERFAMILY PROTEIN-RELATED"/>
    <property type="match status" value="1"/>
</dbReference>
<organism evidence="8">
    <name type="scientific">Daucus carota subsp. sativus</name>
    <name type="common">Carrot</name>
    <dbReference type="NCBI Taxonomy" id="79200"/>
    <lineage>
        <taxon>Eukaryota</taxon>
        <taxon>Viridiplantae</taxon>
        <taxon>Streptophyta</taxon>
        <taxon>Embryophyta</taxon>
        <taxon>Tracheophyta</taxon>
        <taxon>Spermatophyta</taxon>
        <taxon>Magnoliopsida</taxon>
        <taxon>eudicotyledons</taxon>
        <taxon>Gunneridae</taxon>
        <taxon>Pentapetalae</taxon>
        <taxon>asterids</taxon>
        <taxon>campanulids</taxon>
        <taxon>Apiales</taxon>
        <taxon>Apiaceae</taxon>
        <taxon>Apioideae</taxon>
        <taxon>Scandiceae</taxon>
        <taxon>Daucinae</taxon>
        <taxon>Daucus</taxon>
        <taxon>Daucus sect. Daucus</taxon>
    </lineage>
</organism>
<keyword evidence="3" id="KW-0238">DNA-binding</keyword>